<accession>A0A2R5FC31</accession>
<organism evidence="6 7">
    <name type="scientific">Novimethylophilus kurashikiensis</name>
    <dbReference type="NCBI Taxonomy" id="1825523"/>
    <lineage>
        <taxon>Bacteria</taxon>
        <taxon>Pseudomonadati</taxon>
        <taxon>Pseudomonadota</taxon>
        <taxon>Betaproteobacteria</taxon>
        <taxon>Nitrosomonadales</taxon>
        <taxon>Methylophilaceae</taxon>
        <taxon>Novimethylophilus</taxon>
    </lineage>
</organism>
<dbReference type="AlphaFoldDB" id="A0A2R5FC31"/>
<keyword evidence="3" id="KW-0238">DNA-binding</keyword>
<dbReference type="PANTHER" id="PTHR30126">
    <property type="entry name" value="HTH-TYPE TRANSCRIPTIONAL REGULATOR"/>
    <property type="match status" value="1"/>
</dbReference>
<evidence type="ECO:0000313" key="7">
    <source>
        <dbReference type="Proteomes" id="UP000245081"/>
    </source>
</evidence>
<evidence type="ECO:0000256" key="1">
    <source>
        <dbReference type="ARBA" id="ARBA00009437"/>
    </source>
</evidence>
<dbReference type="Gene3D" id="3.40.190.290">
    <property type="match status" value="1"/>
</dbReference>
<evidence type="ECO:0000313" key="6">
    <source>
        <dbReference type="EMBL" id="GBG15766.1"/>
    </source>
</evidence>
<dbReference type="InterPro" id="IPR036390">
    <property type="entry name" value="WH_DNA-bd_sf"/>
</dbReference>
<protein>
    <submittedName>
        <fullName evidence="6">LysR family transcriptional regulator</fullName>
    </submittedName>
</protein>
<dbReference type="OrthoDB" id="5293066at2"/>
<dbReference type="PANTHER" id="PTHR30126:SF4">
    <property type="entry name" value="LYSR FAMILY TRANSCRIPTIONAL REGULATOR"/>
    <property type="match status" value="1"/>
</dbReference>
<sequence>MKISLDALLILDAIDRRGSFAGAAEELFRVPSSVTYSVQKLEQDLGVSLFDRSGHRAVLTEAGEELLREGRHLLTAAGELEARVKRVASGYEAELRIAVSDLVDMERLYPIIEAFYAQNCGTRLYLLKEVYGGTWDALATGRADIAIGAPSDGPTGGGYSTHLLGMLEFVYAVAPHHPLADLPEPLSPCDIAGYRAVAAADSSRNLPPRTSGILTGQDVFTVPDMQAKVLAQIHGLGSGYLVKNVAMHYAAQGRLVIKQVAEPKQDVQFFLAWRSRQRGRSLQWFIEELKQRSIGDLSW</sequence>
<dbReference type="SUPFAM" id="SSF46785">
    <property type="entry name" value="Winged helix' DNA-binding domain"/>
    <property type="match status" value="1"/>
</dbReference>
<proteinExistence type="inferred from homology"/>
<dbReference type="EMBL" id="BDOQ01000020">
    <property type="protein sequence ID" value="GBG15766.1"/>
    <property type="molecule type" value="Genomic_DNA"/>
</dbReference>
<evidence type="ECO:0000256" key="2">
    <source>
        <dbReference type="ARBA" id="ARBA00023015"/>
    </source>
</evidence>
<dbReference type="Pfam" id="PF00126">
    <property type="entry name" value="HTH_1"/>
    <property type="match status" value="1"/>
</dbReference>
<keyword evidence="2" id="KW-0805">Transcription regulation</keyword>
<dbReference type="Pfam" id="PF03466">
    <property type="entry name" value="LysR_substrate"/>
    <property type="match status" value="1"/>
</dbReference>
<dbReference type="PROSITE" id="PS50931">
    <property type="entry name" value="HTH_LYSR"/>
    <property type="match status" value="1"/>
</dbReference>
<comment type="caution">
    <text evidence="6">The sequence shown here is derived from an EMBL/GenBank/DDBJ whole genome shotgun (WGS) entry which is preliminary data.</text>
</comment>
<dbReference type="InterPro" id="IPR000847">
    <property type="entry name" value="LysR_HTH_N"/>
</dbReference>
<dbReference type="GO" id="GO:0003700">
    <property type="term" value="F:DNA-binding transcription factor activity"/>
    <property type="evidence" value="ECO:0007669"/>
    <property type="project" value="InterPro"/>
</dbReference>
<name>A0A2R5FC31_9PROT</name>
<feature type="domain" description="HTH lysR-type" evidence="5">
    <location>
        <begin position="3"/>
        <end position="60"/>
    </location>
</feature>
<dbReference type="InterPro" id="IPR036388">
    <property type="entry name" value="WH-like_DNA-bd_sf"/>
</dbReference>
<dbReference type="GO" id="GO:0000976">
    <property type="term" value="F:transcription cis-regulatory region binding"/>
    <property type="evidence" value="ECO:0007669"/>
    <property type="project" value="TreeGrafter"/>
</dbReference>
<evidence type="ECO:0000256" key="4">
    <source>
        <dbReference type="ARBA" id="ARBA00023163"/>
    </source>
</evidence>
<comment type="similarity">
    <text evidence="1">Belongs to the LysR transcriptional regulatory family.</text>
</comment>
<keyword evidence="7" id="KW-1185">Reference proteome</keyword>
<dbReference type="Proteomes" id="UP000245081">
    <property type="component" value="Unassembled WGS sequence"/>
</dbReference>
<dbReference type="SUPFAM" id="SSF53850">
    <property type="entry name" value="Periplasmic binding protein-like II"/>
    <property type="match status" value="1"/>
</dbReference>
<dbReference type="RefSeq" id="WP_109016919.1">
    <property type="nucleotide sequence ID" value="NZ_BDOQ01000020.1"/>
</dbReference>
<evidence type="ECO:0000259" key="5">
    <source>
        <dbReference type="PROSITE" id="PS50931"/>
    </source>
</evidence>
<dbReference type="Gene3D" id="1.10.10.10">
    <property type="entry name" value="Winged helix-like DNA-binding domain superfamily/Winged helix DNA-binding domain"/>
    <property type="match status" value="1"/>
</dbReference>
<evidence type="ECO:0000256" key="3">
    <source>
        <dbReference type="ARBA" id="ARBA00023125"/>
    </source>
</evidence>
<reference evidence="6 7" key="1">
    <citation type="journal article" date="2018" name="Environ. Microbiol.">
        <title>Isolation and genomic characterization of Novimethylophilus kurashikiensis gen. nov. sp. nov., a new lanthanide-dependent methylotrophic species of Methylophilaceae.</title>
        <authorList>
            <person name="Lv H."/>
            <person name="Sahin N."/>
            <person name="Tani A."/>
        </authorList>
    </citation>
    <scope>NUCLEOTIDE SEQUENCE [LARGE SCALE GENOMIC DNA]</scope>
    <source>
        <strain evidence="6 7">La2-4</strain>
    </source>
</reference>
<gene>
    <name evidence="6" type="ORF">NMK_3378</name>
</gene>
<dbReference type="InterPro" id="IPR005119">
    <property type="entry name" value="LysR_subst-bd"/>
</dbReference>
<keyword evidence="4" id="KW-0804">Transcription</keyword>